<evidence type="ECO:0000256" key="2">
    <source>
        <dbReference type="ARBA" id="ARBA00022980"/>
    </source>
</evidence>
<dbReference type="HAMAP" id="MF_00362">
    <property type="entry name" value="Ribosomal_uL10"/>
    <property type="match status" value="1"/>
</dbReference>
<dbReference type="Proteomes" id="UP000178612">
    <property type="component" value="Unassembled WGS sequence"/>
</dbReference>
<evidence type="ECO:0000313" key="7">
    <source>
        <dbReference type="Proteomes" id="UP000178612"/>
    </source>
</evidence>
<organism evidence="6 7">
    <name type="scientific">Candidatus Zambryskibacteria bacterium RIFCSPHIGHO2_01_FULL_49_18</name>
    <dbReference type="NCBI Taxonomy" id="1802740"/>
    <lineage>
        <taxon>Bacteria</taxon>
        <taxon>Candidatus Zambryskiibacteriota</taxon>
    </lineage>
</organism>
<evidence type="ECO:0000313" key="6">
    <source>
        <dbReference type="EMBL" id="OHA91656.1"/>
    </source>
</evidence>
<keyword evidence="5" id="KW-0699">rRNA-binding</keyword>
<keyword evidence="3 5" id="KW-0687">Ribonucleoprotein</keyword>
<dbReference type="CDD" id="cd05797">
    <property type="entry name" value="Ribosomal_L10"/>
    <property type="match status" value="1"/>
</dbReference>
<dbReference type="PANTHER" id="PTHR11560">
    <property type="entry name" value="39S RIBOSOMAL PROTEIN L10, MITOCHONDRIAL"/>
    <property type="match status" value="1"/>
</dbReference>
<dbReference type="SUPFAM" id="SSF160369">
    <property type="entry name" value="Ribosomal protein L10-like"/>
    <property type="match status" value="1"/>
</dbReference>
<accession>A0A1G2T2Z7</accession>
<dbReference type="NCBIfam" id="NF000955">
    <property type="entry name" value="PRK00099.1-1"/>
    <property type="match status" value="1"/>
</dbReference>
<evidence type="ECO:0000256" key="4">
    <source>
        <dbReference type="ARBA" id="ARBA00035202"/>
    </source>
</evidence>
<name>A0A1G2T2Z7_9BACT</name>
<dbReference type="InterPro" id="IPR047865">
    <property type="entry name" value="Ribosomal_uL10_bac_type"/>
</dbReference>
<keyword evidence="2 5" id="KW-0689">Ribosomal protein</keyword>
<dbReference type="GO" id="GO:0005840">
    <property type="term" value="C:ribosome"/>
    <property type="evidence" value="ECO:0007669"/>
    <property type="project" value="UniProtKB-KW"/>
</dbReference>
<gene>
    <name evidence="5" type="primary">rplJ</name>
    <name evidence="6" type="ORF">A2758_00935</name>
</gene>
<protein>
    <recommendedName>
        <fullName evidence="4 5">Large ribosomal subunit protein uL10</fullName>
    </recommendedName>
</protein>
<comment type="subunit">
    <text evidence="5">Part of the ribosomal stalk of the 50S ribosomal subunit. The N-terminus interacts with L11 and the large rRNA to form the base of the stalk. The C-terminus forms an elongated spine to which L12 dimers bind in a sequential fashion forming a multimeric L10(L12)X complex.</text>
</comment>
<evidence type="ECO:0000256" key="5">
    <source>
        <dbReference type="HAMAP-Rule" id="MF_00362"/>
    </source>
</evidence>
<comment type="function">
    <text evidence="5">Forms part of the ribosomal stalk, playing a central role in the interaction of the ribosome with GTP-bound translation factors.</text>
</comment>
<proteinExistence type="inferred from homology"/>
<sequence>MAITREKKTEIVDKLSKAFKSAASVVFVNFRGLSVGNTTAMRRALKENGVSYTVAKKSLTSRALEAEKVEGEKPELPGELSLAWGEDLIAPAREVYSFMKKFPENLKILGGIFNGKYVSILEVEEMAKIPTLEVLRGKFVNIVNSPIQRFAIALDQIAKLRS</sequence>
<dbReference type="AlphaFoldDB" id="A0A1G2T2Z7"/>
<dbReference type="GO" id="GO:1990904">
    <property type="term" value="C:ribonucleoprotein complex"/>
    <property type="evidence" value="ECO:0007669"/>
    <property type="project" value="UniProtKB-KW"/>
</dbReference>
<reference evidence="6 7" key="1">
    <citation type="journal article" date="2016" name="Nat. Commun.">
        <title>Thousands of microbial genomes shed light on interconnected biogeochemical processes in an aquifer system.</title>
        <authorList>
            <person name="Anantharaman K."/>
            <person name="Brown C.T."/>
            <person name="Hug L.A."/>
            <person name="Sharon I."/>
            <person name="Castelle C.J."/>
            <person name="Probst A.J."/>
            <person name="Thomas B.C."/>
            <person name="Singh A."/>
            <person name="Wilkins M.J."/>
            <person name="Karaoz U."/>
            <person name="Brodie E.L."/>
            <person name="Williams K.H."/>
            <person name="Hubbard S.S."/>
            <person name="Banfield J.F."/>
        </authorList>
    </citation>
    <scope>NUCLEOTIDE SEQUENCE [LARGE SCALE GENOMIC DNA]</scope>
</reference>
<dbReference type="GO" id="GO:0070180">
    <property type="term" value="F:large ribosomal subunit rRNA binding"/>
    <property type="evidence" value="ECO:0007669"/>
    <property type="project" value="UniProtKB-UniRule"/>
</dbReference>
<comment type="similarity">
    <text evidence="1 5">Belongs to the universal ribosomal protein uL10 family.</text>
</comment>
<dbReference type="InterPro" id="IPR001790">
    <property type="entry name" value="Ribosomal_uL10"/>
</dbReference>
<comment type="caution">
    <text evidence="6">The sequence shown here is derived from an EMBL/GenBank/DDBJ whole genome shotgun (WGS) entry which is preliminary data.</text>
</comment>
<dbReference type="Gene3D" id="3.30.70.1730">
    <property type="match status" value="1"/>
</dbReference>
<dbReference type="InterPro" id="IPR043141">
    <property type="entry name" value="Ribosomal_uL10-like_sf"/>
</dbReference>
<dbReference type="EMBL" id="MHVJ01000011">
    <property type="protein sequence ID" value="OHA91656.1"/>
    <property type="molecule type" value="Genomic_DNA"/>
</dbReference>
<evidence type="ECO:0000256" key="1">
    <source>
        <dbReference type="ARBA" id="ARBA00008889"/>
    </source>
</evidence>
<dbReference type="InterPro" id="IPR022973">
    <property type="entry name" value="Ribosomal_uL10_bac"/>
</dbReference>
<evidence type="ECO:0000256" key="3">
    <source>
        <dbReference type="ARBA" id="ARBA00023274"/>
    </source>
</evidence>
<dbReference type="GO" id="GO:0006412">
    <property type="term" value="P:translation"/>
    <property type="evidence" value="ECO:0007669"/>
    <property type="project" value="UniProtKB-UniRule"/>
</dbReference>
<keyword evidence="5" id="KW-0694">RNA-binding</keyword>
<dbReference type="Pfam" id="PF00466">
    <property type="entry name" value="Ribosomal_L10"/>
    <property type="match status" value="1"/>
</dbReference>